<protein>
    <submittedName>
        <fullName evidence="2">Uncharacterized protein</fullName>
    </submittedName>
</protein>
<organism evidence="2 3">
    <name type="scientific">Sphagnum jensenii</name>
    <dbReference type="NCBI Taxonomy" id="128206"/>
    <lineage>
        <taxon>Eukaryota</taxon>
        <taxon>Viridiplantae</taxon>
        <taxon>Streptophyta</taxon>
        <taxon>Embryophyta</taxon>
        <taxon>Bryophyta</taxon>
        <taxon>Sphagnophytina</taxon>
        <taxon>Sphagnopsida</taxon>
        <taxon>Sphagnales</taxon>
        <taxon>Sphagnaceae</taxon>
        <taxon>Sphagnum</taxon>
    </lineage>
</organism>
<feature type="region of interest" description="Disordered" evidence="1">
    <location>
        <begin position="24"/>
        <end position="45"/>
    </location>
</feature>
<proteinExistence type="predicted"/>
<reference evidence="2 3" key="1">
    <citation type="submission" date="2024-02" db="EMBL/GenBank/DDBJ databases">
        <authorList>
            <consortium name="ELIXIR-Norway"/>
            <consortium name="Elixir Norway"/>
        </authorList>
    </citation>
    <scope>NUCLEOTIDE SEQUENCE [LARGE SCALE GENOMIC DNA]</scope>
</reference>
<sequence>MSVLPPTCEHGSALLCTGNAKLRGEGEGKKRRNTDLEAAQREGRVSHGPARSFFFFVYCEEQWNKKTAKRICSSSSSCSLVRDRI</sequence>
<keyword evidence="3" id="KW-1185">Reference proteome</keyword>
<evidence type="ECO:0000313" key="2">
    <source>
        <dbReference type="EMBL" id="CAK9269037.1"/>
    </source>
</evidence>
<accession>A0ABP0WUJ2</accession>
<evidence type="ECO:0000313" key="3">
    <source>
        <dbReference type="Proteomes" id="UP001497444"/>
    </source>
</evidence>
<dbReference type="EMBL" id="OZ020097">
    <property type="protein sequence ID" value="CAK9269037.1"/>
    <property type="molecule type" value="Genomic_DNA"/>
</dbReference>
<dbReference type="Proteomes" id="UP001497444">
    <property type="component" value="Chromosome 2"/>
</dbReference>
<evidence type="ECO:0000256" key="1">
    <source>
        <dbReference type="SAM" id="MobiDB-lite"/>
    </source>
</evidence>
<gene>
    <name evidence="2" type="ORF">CSSPJE1EN1_LOCUS14515</name>
</gene>
<name>A0ABP0WUJ2_9BRYO</name>